<dbReference type="Proteomes" id="UP000007887">
    <property type="component" value="Chromosome"/>
</dbReference>
<gene>
    <name evidence="7" type="ordered locus">SELR_24750</name>
</gene>
<dbReference type="PANTHER" id="PTHR42792:SF2">
    <property type="entry name" value="FLAGELLIN"/>
    <property type="match status" value="1"/>
</dbReference>
<name>I0GTU6_SELRL</name>
<dbReference type="OrthoDB" id="9796789at2"/>
<dbReference type="EMBL" id="AP012292">
    <property type="protein sequence ID" value="BAL84183.1"/>
    <property type="molecule type" value="Genomic_DNA"/>
</dbReference>
<dbReference type="KEGG" id="sri:SELR_24750"/>
<dbReference type="GO" id="GO:0009288">
    <property type="term" value="C:bacterial-type flagellum"/>
    <property type="evidence" value="ECO:0007669"/>
    <property type="project" value="UniProtKB-SubCell"/>
</dbReference>
<evidence type="ECO:0000259" key="5">
    <source>
        <dbReference type="Pfam" id="PF00669"/>
    </source>
</evidence>
<dbReference type="eggNOG" id="COG1344">
    <property type="taxonomic scope" value="Bacteria"/>
</dbReference>
<dbReference type="GO" id="GO:0005576">
    <property type="term" value="C:extracellular region"/>
    <property type="evidence" value="ECO:0007669"/>
    <property type="project" value="UniProtKB-SubCell"/>
</dbReference>
<evidence type="ECO:0000256" key="4">
    <source>
        <dbReference type="RuleBase" id="RU362073"/>
    </source>
</evidence>
<dbReference type="GO" id="GO:0005198">
    <property type="term" value="F:structural molecule activity"/>
    <property type="evidence" value="ECO:0007669"/>
    <property type="project" value="UniProtKB-UniRule"/>
</dbReference>
<dbReference type="Gene3D" id="1.20.1330.10">
    <property type="entry name" value="f41 fragment of flagellin, N-terminal domain"/>
    <property type="match status" value="2"/>
</dbReference>
<dbReference type="Pfam" id="PF00669">
    <property type="entry name" value="Flagellin_N"/>
    <property type="match status" value="1"/>
</dbReference>
<comment type="similarity">
    <text evidence="1 4">Belongs to the bacterial flagellin family.</text>
</comment>
<dbReference type="InterPro" id="IPR001029">
    <property type="entry name" value="Flagellin_N"/>
</dbReference>
<protein>
    <recommendedName>
        <fullName evidence="2 4">Flagellin</fullName>
    </recommendedName>
</protein>
<dbReference type="PANTHER" id="PTHR42792">
    <property type="entry name" value="FLAGELLIN"/>
    <property type="match status" value="1"/>
</dbReference>
<organism evidence="7 8">
    <name type="scientific">Selenomonas ruminantium subsp. lactilytica (strain NBRC 103574 / TAM6421)</name>
    <dbReference type="NCBI Taxonomy" id="927704"/>
    <lineage>
        <taxon>Bacteria</taxon>
        <taxon>Bacillati</taxon>
        <taxon>Bacillota</taxon>
        <taxon>Negativicutes</taxon>
        <taxon>Selenomonadales</taxon>
        <taxon>Selenomonadaceae</taxon>
        <taxon>Selenomonas</taxon>
    </lineage>
</organism>
<dbReference type="HOGENOM" id="CLU_309011_0_0_9"/>
<keyword evidence="3 4" id="KW-0975">Bacterial flagellum</keyword>
<dbReference type="InterPro" id="IPR001492">
    <property type="entry name" value="Flagellin"/>
</dbReference>
<evidence type="ECO:0000313" key="7">
    <source>
        <dbReference type="EMBL" id="BAL84183.1"/>
    </source>
</evidence>
<dbReference type="PRINTS" id="PR00207">
    <property type="entry name" value="FLAGELLIN"/>
</dbReference>
<dbReference type="InterPro" id="IPR046358">
    <property type="entry name" value="Flagellin_C"/>
</dbReference>
<dbReference type="AlphaFoldDB" id="I0GTU6"/>
<reference evidence="7 8" key="1">
    <citation type="submission" date="2011-10" db="EMBL/GenBank/DDBJ databases">
        <title>Whole genome sequence of Selenomonas ruminantium subsp. lactilytica TAM6421.</title>
        <authorList>
            <person name="Oguchi A."/>
            <person name="Ankai A."/>
            <person name="Kaneko J."/>
            <person name="Yamada-Narita S."/>
            <person name="Fukui S."/>
            <person name="Takahashi M."/>
            <person name="Onodera T."/>
            <person name="Kojima S."/>
            <person name="Fushimi T."/>
            <person name="Abe N."/>
            <person name="Kamio Y."/>
            <person name="Yamazaki S."/>
            <person name="Fujita N."/>
        </authorList>
    </citation>
    <scope>NUCLEOTIDE SEQUENCE [LARGE SCALE GENOMIC DNA]</scope>
    <source>
        <strain evidence="8">NBRC 103574 / TAM6421</strain>
    </source>
</reference>
<evidence type="ECO:0000256" key="3">
    <source>
        <dbReference type="ARBA" id="ARBA00023143"/>
    </source>
</evidence>
<keyword evidence="4" id="KW-0964">Secreted</keyword>
<evidence type="ECO:0000256" key="2">
    <source>
        <dbReference type="ARBA" id="ARBA00020110"/>
    </source>
</evidence>
<dbReference type="Pfam" id="PF00700">
    <property type="entry name" value="Flagellin_C"/>
    <property type="match status" value="1"/>
</dbReference>
<dbReference type="PATRIC" id="fig|927704.6.peg.2558"/>
<comment type="function">
    <text evidence="4">Flagellin is the subunit protein which polymerizes to form the filaments of bacterial flagella.</text>
</comment>
<sequence length="954" mass="104210">MAFTILNNTAAMMSLGELNKNVSSLGKQLKKVATGTKINGADDGAAEYSISEKMRVRIRALGQNEQNVKTGYNLLRVAEGGVQSQLDIMRTIKQKVIDACNDTNTDLDRETIQKEIDHGYQQIDDIAYDTNYNGKVLLCGGDYVKESVYAWEIKPDGELVEGSDRLNVIPDNYDTLDELTGPFDIFSRWKQTNDWTTSAPIELSTRNSTDGNPDTIKGTFDYTNVNEMDDKGIILRTYDANGIVSYSAFVFSRDASDSYEEYQNYGIPNKVDISSCTTVEQAVQAMATAITGTNLTNASASGKTLILESKNHSTVGNDSFLSSYTMYERVPRARAAATGLITSANFSGGVNRRGIPGDPDSGYEDGTPATYTISNVGAATNGSGFVIHGDRDIYIRLVEGSGLQAEGSRPARNMDADSDLETDNVFLLGKDSNISSFYLSDSRGYGSRITLSMSNGTITLTASGISPTGYASGNNYTVTDGFDADNLSYTGVKGAAITNLSNTPYSGDPAKAVLDASAYNISSTTNPDDIGEQLENFIAGLAGTTDKMLYYGRYSTFFEFVDSGSQNGMAGLTKAYAYSSVKTIDLNSMRSAVLNEGKTISEAFANLMQTSTQPYNYYLTSYLEKDDSGAVTGISFSDNMYTDSNIGNLMTKSEATLGYYELDFSGVDCSDPANLHETGFRFYCATDKLQWYNIMLYNGVEDIPEERPKSGTETEDITTIRVDIAGDVSNVTNPSELVDVIYNKADADLKELNHYYRLARMPDSTHLVLYDPRRTDVLTNTSDYPFHNEKGAKIADGAYDNVILSRRNVMENRFVIQDTDKSSMHTIIHLPRTTIDHVLGYKVGSGSPEDYTVTDAEMRQHMLGTYTKGVCDRAIDYLLDAQTLLGAQAQRLEATRGNIIIAAENEQASESVIRDADMAKEMTGYAKANILSQTAQSMLAQANQNSSQVLSLLQ</sequence>
<feature type="domain" description="Flagellin N-terminal" evidence="5">
    <location>
        <begin position="5"/>
        <end position="140"/>
    </location>
</feature>
<feature type="domain" description="Flagellin C-terminal" evidence="6">
    <location>
        <begin position="871"/>
        <end position="953"/>
    </location>
</feature>
<proteinExistence type="inferred from homology"/>
<accession>I0GTU6</accession>
<evidence type="ECO:0000313" key="8">
    <source>
        <dbReference type="Proteomes" id="UP000007887"/>
    </source>
</evidence>
<evidence type="ECO:0000256" key="1">
    <source>
        <dbReference type="ARBA" id="ARBA00005709"/>
    </source>
</evidence>
<dbReference type="SUPFAM" id="SSF64518">
    <property type="entry name" value="Phase 1 flagellin"/>
    <property type="match status" value="1"/>
</dbReference>
<comment type="subcellular location">
    <subcellularLocation>
        <location evidence="4">Secreted</location>
    </subcellularLocation>
    <subcellularLocation>
        <location evidence="4">Bacterial flagellum</location>
    </subcellularLocation>
</comment>
<evidence type="ECO:0000259" key="6">
    <source>
        <dbReference type="Pfam" id="PF00700"/>
    </source>
</evidence>